<dbReference type="AlphaFoldDB" id="A0AA36J981"/>
<comment type="caution">
    <text evidence="1">The sequence shown here is derived from an EMBL/GenBank/DDBJ whole genome shotgun (WGS) entry which is preliminary data.</text>
</comment>
<feature type="non-terminal residue" evidence="1">
    <location>
        <position position="124"/>
    </location>
</feature>
<accession>A0AA36J981</accession>
<evidence type="ECO:0000313" key="1">
    <source>
        <dbReference type="EMBL" id="CAJ1401486.1"/>
    </source>
</evidence>
<dbReference type="Proteomes" id="UP001178507">
    <property type="component" value="Unassembled WGS sequence"/>
</dbReference>
<evidence type="ECO:0000313" key="2">
    <source>
        <dbReference type="Proteomes" id="UP001178507"/>
    </source>
</evidence>
<sequence length="124" mass="14194">MAEMDVNSLAVQAIDSCLRQRLVRGTKVMFFFHRHATHKDKFGRRSLDLMEAVGMTADLARHFHLPDFIFSGLPETFSSFDFTGSGLLSLEEARVMVKKTLLQWRWTLAGPATFESELENRTLE</sequence>
<proteinExistence type="predicted"/>
<gene>
    <name evidence="1" type="ORF">EVOR1521_LOCUS24621</name>
</gene>
<dbReference type="EMBL" id="CAUJNA010003416">
    <property type="protein sequence ID" value="CAJ1401486.1"/>
    <property type="molecule type" value="Genomic_DNA"/>
</dbReference>
<name>A0AA36J981_9DINO</name>
<reference evidence="1" key="1">
    <citation type="submission" date="2023-08" db="EMBL/GenBank/DDBJ databases">
        <authorList>
            <person name="Chen Y."/>
            <person name="Shah S."/>
            <person name="Dougan E. K."/>
            <person name="Thang M."/>
            <person name="Chan C."/>
        </authorList>
    </citation>
    <scope>NUCLEOTIDE SEQUENCE</scope>
</reference>
<organism evidence="1 2">
    <name type="scientific">Effrenium voratum</name>
    <dbReference type="NCBI Taxonomy" id="2562239"/>
    <lineage>
        <taxon>Eukaryota</taxon>
        <taxon>Sar</taxon>
        <taxon>Alveolata</taxon>
        <taxon>Dinophyceae</taxon>
        <taxon>Suessiales</taxon>
        <taxon>Symbiodiniaceae</taxon>
        <taxon>Effrenium</taxon>
    </lineage>
</organism>
<protein>
    <submittedName>
        <fullName evidence="1">Uncharacterized protein</fullName>
    </submittedName>
</protein>
<keyword evidence="2" id="KW-1185">Reference proteome</keyword>